<dbReference type="AlphaFoldDB" id="A0ABD4SXS4"/>
<proteinExistence type="predicted"/>
<dbReference type="Proteomes" id="UP001203104">
    <property type="component" value="Unassembled WGS sequence"/>
</dbReference>
<evidence type="ECO:0000313" key="2">
    <source>
        <dbReference type="EMBL" id="MCI8283459.1"/>
    </source>
</evidence>
<reference evidence="2 3" key="1">
    <citation type="submission" date="2019-05" db="EMBL/GenBank/DDBJ databases">
        <title>Genome sequencing and assembly of Mycoplasma hyopneumoniae strains UFV01 and UFV02.</title>
        <authorList>
            <person name="De Souza L.F."/>
            <person name="Gonzaga N.F."/>
            <person name="Santos M.R."/>
            <person name="Deeney A.S."/>
            <person name="Vidigal P.M.P."/>
            <person name="Moreira M.A.S."/>
            <person name="Fietto J.R.L."/>
            <person name="Bressan G.C."/>
            <person name="Rycroft A.N."/>
            <person name="Silva Junior A."/>
        </authorList>
    </citation>
    <scope>NUCLEOTIDE SEQUENCE [LARGE SCALE GENOMIC DNA]</scope>
    <source>
        <strain evidence="2 3">UFV01</strain>
    </source>
</reference>
<name>A0ABD4SXS4_MESHO</name>
<comment type="caution">
    <text evidence="2">The sequence shown here is derived from an EMBL/GenBank/DDBJ whole genome shotgun (WGS) entry which is preliminary data.</text>
</comment>
<organism evidence="2 3">
    <name type="scientific">Mesomycoplasma hyopneumoniae</name>
    <name type="common">Mycoplasma hyopneumoniae</name>
    <dbReference type="NCBI Taxonomy" id="2099"/>
    <lineage>
        <taxon>Bacteria</taxon>
        <taxon>Bacillati</taxon>
        <taxon>Mycoplasmatota</taxon>
        <taxon>Mycoplasmoidales</taxon>
        <taxon>Metamycoplasmataceae</taxon>
        <taxon>Mesomycoplasma</taxon>
    </lineage>
</organism>
<dbReference type="NCBIfam" id="NF045869">
    <property type="entry name" value="UU173_fam"/>
    <property type="match status" value="1"/>
</dbReference>
<sequence>MKKINFSHYFRLHTRQKYFIWNNLDSNFPENPDFDEENFENTVWNFEALSENPTDFSELHINIFKNFTTEFHTFIKKKYPEKKICVVYPAEVEKKIAQTISFYKSGNCDIIFNPCFEYKDAVAHSSVFFVFNKKLSILKLSTSTKIKDYLAANWNFWITTYALRGFENDLNPIEEVSYFLIDTVENPRKNQTEFCETLWVSTNKGVKSVSKIDREGPYYFFAKKIAKQNGLTLLEFNNPYFLEQNRLVKNLLRNTVSRNSPKGPKKTKKIIKMIPIIDALSEIKEAKNIKTFSPPQISDNGNFEKNPDFNMLMTKFYPQLANISGTLLKAKDALSLIEDEEKLLTLEKNSFWFNFFQENNSIIINQIEELKKFLLNLYAKKIVWYDFEAFSLPFPPIDYVQPFQQIVSQVSIVLTNRGQILNQNFSDRNLVFDPKNYTWENFFLIIDKIYHKHADFYVVFNKSYELTRLKEMLEIIFKNYLERLPYHKAKQKLEEYELKVAEIIKKTIDLKDPFAKYWLVISDLKGGYSIKKIENFITKYKYNLKRLIIPYKQLAIKNGLEAMIESIDRYFNFIGDNQWEITKKNLQIYCQNDVIAMIMVWDFLKFIYKNANNASNIKVIKPQKVTLFENWS</sequence>
<protein>
    <submittedName>
        <fullName evidence="2">DUF2779 domain-containing protein</fullName>
    </submittedName>
</protein>
<gene>
    <name evidence="2" type="ORF">FEF30_02690</name>
</gene>
<feature type="domain" description="DUF2779" evidence="1">
    <location>
        <begin position="383"/>
        <end position="529"/>
    </location>
</feature>
<evidence type="ECO:0000259" key="1">
    <source>
        <dbReference type="Pfam" id="PF11074"/>
    </source>
</evidence>
<evidence type="ECO:0000313" key="3">
    <source>
        <dbReference type="Proteomes" id="UP001203104"/>
    </source>
</evidence>
<dbReference type="EMBL" id="VBRW01000005">
    <property type="protein sequence ID" value="MCI8283459.1"/>
    <property type="molecule type" value="Genomic_DNA"/>
</dbReference>
<dbReference type="RefSeq" id="WP_243216195.1">
    <property type="nucleotide sequence ID" value="NZ_VBRV01000004.1"/>
</dbReference>
<dbReference type="InterPro" id="IPR021301">
    <property type="entry name" value="DUF2779"/>
</dbReference>
<accession>A0ABD4SXS4</accession>
<dbReference type="Pfam" id="PF11074">
    <property type="entry name" value="DUF2779"/>
    <property type="match status" value="1"/>
</dbReference>